<dbReference type="InterPro" id="IPR011006">
    <property type="entry name" value="CheY-like_superfamily"/>
</dbReference>
<gene>
    <name evidence="11" type="ORF">N784_06545</name>
</gene>
<dbReference type="PANTHER" id="PTHR45526:SF1">
    <property type="entry name" value="TRANSCRIPTIONAL REGULATORY PROTEIN DCUR-RELATED"/>
    <property type="match status" value="1"/>
</dbReference>
<evidence type="ECO:0000313" key="12">
    <source>
        <dbReference type="Proteomes" id="UP000030401"/>
    </source>
</evidence>
<keyword evidence="8" id="KW-0804">Transcription</keyword>
<dbReference type="eggNOG" id="COG4565">
    <property type="taxonomic scope" value="Bacteria"/>
</dbReference>
<dbReference type="InterPro" id="IPR024187">
    <property type="entry name" value="Sig_transdc_resp-reg_cit/mal"/>
</dbReference>
<dbReference type="STRING" id="1385512.N784_06545"/>
<dbReference type="GO" id="GO:0000156">
    <property type="term" value="F:phosphorelay response regulator activity"/>
    <property type="evidence" value="ECO:0007669"/>
    <property type="project" value="TreeGrafter"/>
</dbReference>
<feature type="domain" description="Response regulatory" evidence="10">
    <location>
        <begin position="3"/>
        <end position="119"/>
    </location>
</feature>
<dbReference type="GO" id="GO:0003700">
    <property type="term" value="F:DNA-binding transcription factor activity"/>
    <property type="evidence" value="ECO:0007669"/>
    <property type="project" value="InterPro"/>
</dbReference>
<evidence type="ECO:0000256" key="2">
    <source>
        <dbReference type="ARBA" id="ARBA00022490"/>
    </source>
</evidence>
<dbReference type="PANTHER" id="PTHR45526">
    <property type="entry name" value="TRANSCRIPTIONAL REGULATORY PROTEIN DPIA"/>
    <property type="match status" value="1"/>
</dbReference>
<dbReference type="InterPro" id="IPR001789">
    <property type="entry name" value="Sig_transdc_resp-reg_receiver"/>
</dbReference>
<dbReference type="OrthoDB" id="9759232at2"/>
<dbReference type="GO" id="GO:0003677">
    <property type="term" value="F:DNA binding"/>
    <property type="evidence" value="ECO:0007669"/>
    <property type="project" value="UniProtKB-KW"/>
</dbReference>
<dbReference type="SUPFAM" id="SSF46785">
    <property type="entry name" value="Winged helix' DNA-binding domain"/>
    <property type="match status" value="1"/>
</dbReference>
<evidence type="ECO:0000256" key="4">
    <source>
        <dbReference type="ARBA" id="ARBA00023012"/>
    </source>
</evidence>
<accession>A0A0A5G1C8</accession>
<evidence type="ECO:0000256" key="6">
    <source>
        <dbReference type="ARBA" id="ARBA00023125"/>
    </source>
</evidence>
<evidence type="ECO:0000256" key="3">
    <source>
        <dbReference type="ARBA" id="ARBA00022553"/>
    </source>
</evidence>
<dbReference type="RefSeq" id="WP_036835001.1">
    <property type="nucleotide sequence ID" value="NZ_AVPG01000018.1"/>
</dbReference>
<dbReference type="EMBL" id="AVPG01000018">
    <property type="protein sequence ID" value="KGX85849.1"/>
    <property type="molecule type" value="Genomic_DNA"/>
</dbReference>
<dbReference type="GO" id="GO:0005737">
    <property type="term" value="C:cytoplasm"/>
    <property type="evidence" value="ECO:0007669"/>
    <property type="project" value="UniProtKB-SubCell"/>
</dbReference>
<dbReference type="PROSITE" id="PS50110">
    <property type="entry name" value="RESPONSE_REGULATORY"/>
    <property type="match status" value="1"/>
</dbReference>
<protein>
    <submittedName>
        <fullName evidence="11">Transcriptional regulator</fullName>
    </submittedName>
</protein>
<comment type="caution">
    <text evidence="11">The sequence shown here is derived from an EMBL/GenBank/DDBJ whole genome shotgun (WGS) entry which is preliminary data.</text>
</comment>
<keyword evidence="7" id="KW-0010">Activator</keyword>
<dbReference type="InterPro" id="IPR051271">
    <property type="entry name" value="2C-system_Tx_regulators"/>
</dbReference>
<proteinExistence type="predicted"/>
<sequence length="234" mass="27268">MIEVLIVEDDPMVLQVNEMYLNEVDGFHLKGKASSALEAIQLINTHEFDLILLDIYMPQQNGLELLKRIRQQDINIDVIIISAASDTRSIQIALQHGAYDYIIKPFQFIRFKDALIKYQQKNHILQQQKLRQEELDKYLLDMSQSHSNQRLPKGLTTNTLTQIWNHITSLEENSFSIEDLVDAIHISRTSIRKYVQFLEQIDVLTSYTTYGHVGRPLTLYQYVESNQTNIDPYL</sequence>
<keyword evidence="12" id="KW-1185">Reference proteome</keyword>
<feature type="modified residue" description="4-aspartylphosphate" evidence="9">
    <location>
        <position position="54"/>
    </location>
</feature>
<dbReference type="PIRSF" id="PIRSF006171">
    <property type="entry name" value="RR_citrat_malat"/>
    <property type="match status" value="1"/>
</dbReference>
<dbReference type="Proteomes" id="UP000030401">
    <property type="component" value="Unassembled WGS sequence"/>
</dbReference>
<dbReference type="SUPFAM" id="SSF52172">
    <property type="entry name" value="CheY-like"/>
    <property type="match status" value="1"/>
</dbReference>
<name>A0A0A5G1C8_9BACI</name>
<evidence type="ECO:0000313" key="11">
    <source>
        <dbReference type="EMBL" id="KGX85849.1"/>
    </source>
</evidence>
<dbReference type="AlphaFoldDB" id="A0A0A5G1C8"/>
<keyword evidence="5" id="KW-0805">Transcription regulation</keyword>
<evidence type="ECO:0000256" key="9">
    <source>
        <dbReference type="PROSITE-ProRule" id="PRU00169"/>
    </source>
</evidence>
<evidence type="ECO:0000256" key="1">
    <source>
        <dbReference type="ARBA" id="ARBA00004496"/>
    </source>
</evidence>
<evidence type="ECO:0000256" key="8">
    <source>
        <dbReference type="ARBA" id="ARBA00023163"/>
    </source>
</evidence>
<comment type="subcellular location">
    <subcellularLocation>
        <location evidence="1">Cytoplasm</location>
    </subcellularLocation>
</comment>
<evidence type="ECO:0000259" key="10">
    <source>
        <dbReference type="PROSITE" id="PS50110"/>
    </source>
</evidence>
<dbReference type="CDD" id="cd19925">
    <property type="entry name" value="REC_citrate_TCS"/>
    <property type="match status" value="1"/>
</dbReference>
<keyword evidence="4" id="KW-0902">Two-component regulatory system</keyword>
<keyword evidence="6" id="KW-0238">DNA-binding</keyword>
<dbReference type="InterPro" id="IPR036390">
    <property type="entry name" value="WH_DNA-bd_sf"/>
</dbReference>
<keyword evidence="3 9" id="KW-0597">Phosphoprotein</keyword>
<dbReference type="Pfam" id="PF00072">
    <property type="entry name" value="Response_reg"/>
    <property type="match status" value="1"/>
</dbReference>
<keyword evidence="2" id="KW-0963">Cytoplasm</keyword>
<dbReference type="Gene3D" id="3.40.50.2300">
    <property type="match status" value="1"/>
</dbReference>
<dbReference type="SMART" id="SM00448">
    <property type="entry name" value="REC"/>
    <property type="match status" value="1"/>
</dbReference>
<evidence type="ECO:0000256" key="5">
    <source>
        <dbReference type="ARBA" id="ARBA00023015"/>
    </source>
</evidence>
<organism evidence="11 12">
    <name type="scientific">Pontibacillus litoralis JSM 072002</name>
    <dbReference type="NCBI Taxonomy" id="1385512"/>
    <lineage>
        <taxon>Bacteria</taxon>
        <taxon>Bacillati</taxon>
        <taxon>Bacillota</taxon>
        <taxon>Bacilli</taxon>
        <taxon>Bacillales</taxon>
        <taxon>Bacillaceae</taxon>
        <taxon>Pontibacillus</taxon>
    </lineage>
</organism>
<reference evidence="11 12" key="1">
    <citation type="submission" date="2013-08" db="EMBL/GenBank/DDBJ databases">
        <authorList>
            <person name="Huang J."/>
            <person name="Wang G."/>
        </authorList>
    </citation>
    <scope>NUCLEOTIDE SEQUENCE [LARGE SCALE GENOMIC DNA]</scope>
    <source>
        <strain evidence="11 12">JSM 072002</strain>
    </source>
</reference>
<evidence type="ECO:0000256" key="7">
    <source>
        <dbReference type="ARBA" id="ARBA00023159"/>
    </source>
</evidence>